<dbReference type="PANTHER" id="PTHR43442">
    <property type="entry name" value="GLUCONOKINASE-RELATED"/>
    <property type="match status" value="1"/>
</dbReference>
<gene>
    <name evidence="11" type="primary">gntK</name>
    <name evidence="11" type="ORF">ERS450000_01733</name>
</gene>
<evidence type="ECO:0000256" key="10">
    <source>
        <dbReference type="RuleBase" id="RU363066"/>
    </source>
</evidence>
<dbReference type="OMA" id="HFIYLRA"/>
<dbReference type="InterPro" id="IPR027417">
    <property type="entry name" value="P-loop_NTPase"/>
</dbReference>
<evidence type="ECO:0000256" key="7">
    <source>
        <dbReference type="ARBA" id="ARBA00022840"/>
    </source>
</evidence>
<evidence type="ECO:0000256" key="1">
    <source>
        <dbReference type="ARBA" id="ARBA00004761"/>
    </source>
</evidence>
<dbReference type="Proteomes" id="UP000057820">
    <property type="component" value="Chromosome 1"/>
</dbReference>
<accession>A0A0H5P194</accession>
<evidence type="ECO:0000256" key="9">
    <source>
        <dbReference type="ARBA" id="ARBA00048090"/>
    </source>
</evidence>
<dbReference type="CDD" id="cd02021">
    <property type="entry name" value="GntK"/>
    <property type="match status" value="1"/>
</dbReference>
<proteinExistence type="inferred from homology"/>
<keyword evidence="7 10" id="KW-0067">ATP-binding</keyword>
<protein>
    <recommendedName>
        <fullName evidence="3 10">Gluconokinase</fullName>
        <ecNumber evidence="3 10">2.7.1.12</ecNumber>
    </recommendedName>
</protein>
<dbReference type="GO" id="GO:0005737">
    <property type="term" value="C:cytoplasm"/>
    <property type="evidence" value="ECO:0007669"/>
    <property type="project" value="TreeGrafter"/>
</dbReference>
<keyword evidence="5 10" id="KW-0547">Nucleotide-binding</keyword>
<comment type="pathway">
    <text evidence="1">Carbohydrate acid metabolism.</text>
</comment>
<evidence type="ECO:0000256" key="6">
    <source>
        <dbReference type="ARBA" id="ARBA00022777"/>
    </source>
</evidence>
<dbReference type="NCBIfam" id="TIGR01313">
    <property type="entry name" value="therm_gnt_kin"/>
    <property type="match status" value="1"/>
</dbReference>
<dbReference type="RefSeq" id="WP_011208898.1">
    <property type="nucleotide sequence ID" value="NZ_CP031418.1"/>
</dbReference>
<keyword evidence="4 10" id="KW-0808">Transferase</keyword>
<dbReference type="KEGG" id="nfr:ERS450000_01733"/>
<dbReference type="Pfam" id="PF13671">
    <property type="entry name" value="AAA_33"/>
    <property type="match status" value="1"/>
</dbReference>
<comment type="catalytic activity">
    <reaction evidence="9 10">
        <text>D-gluconate + ATP = 6-phospho-D-gluconate + ADP + H(+)</text>
        <dbReference type="Rhea" id="RHEA:19433"/>
        <dbReference type="ChEBI" id="CHEBI:15378"/>
        <dbReference type="ChEBI" id="CHEBI:18391"/>
        <dbReference type="ChEBI" id="CHEBI:30616"/>
        <dbReference type="ChEBI" id="CHEBI:58759"/>
        <dbReference type="ChEBI" id="CHEBI:456216"/>
        <dbReference type="EC" id="2.7.1.12"/>
    </reaction>
</comment>
<evidence type="ECO:0000256" key="2">
    <source>
        <dbReference type="ARBA" id="ARBA00008420"/>
    </source>
</evidence>
<dbReference type="GO" id="GO:0019521">
    <property type="term" value="P:D-gluconate metabolic process"/>
    <property type="evidence" value="ECO:0007669"/>
    <property type="project" value="UniProtKB-KW"/>
</dbReference>
<comment type="similarity">
    <text evidence="2 10">Belongs to the gluconokinase GntK/GntV family.</text>
</comment>
<dbReference type="PRINTS" id="PR01100">
    <property type="entry name" value="SHIKIMTKNASE"/>
</dbReference>
<dbReference type="GO" id="GO:0046316">
    <property type="term" value="F:gluconokinase activity"/>
    <property type="evidence" value="ECO:0007669"/>
    <property type="project" value="UniProtKB-EC"/>
</dbReference>
<evidence type="ECO:0000256" key="4">
    <source>
        <dbReference type="ARBA" id="ARBA00022679"/>
    </source>
</evidence>
<keyword evidence="8" id="KW-0311">Gluconate utilization</keyword>
<sequence length="171" mass="18461">MTQNESAPRVVVMGVTGSGKTTVGTRLAAALGVPFAEGDDFHPAANIERMRAGIPLTDAERRPWLDRIAAWLAGATGGGVVSCSALARAYRDTLRAAAPDVLFVHLDVPRPVLDRRVRERRGHFMAPQLLDSQLALLEPLGPDEPGVVLDGTRPPEELVARARELMRTTPR</sequence>
<dbReference type="FunFam" id="3.40.50.300:FF:000522">
    <property type="entry name" value="Gluconokinase"/>
    <property type="match status" value="1"/>
</dbReference>
<evidence type="ECO:0000256" key="3">
    <source>
        <dbReference type="ARBA" id="ARBA00012054"/>
    </source>
</evidence>
<dbReference type="InterPro" id="IPR006001">
    <property type="entry name" value="Therm_gnt_kin"/>
</dbReference>
<dbReference type="GeneID" id="61133120"/>
<dbReference type="GO" id="GO:0005524">
    <property type="term" value="F:ATP binding"/>
    <property type="evidence" value="ECO:0007669"/>
    <property type="project" value="UniProtKB-KW"/>
</dbReference>
<keyword evidence="6 10" id="KW-0418">Kinase</keyword>
<dbReference type="Gene3D" id="3.40.50.300">
    <property type="entry name" value="P-loop containing nucleotide triphosphate hydrolases"/>
    <property type="match status" value="1"/>
</dbReference>
<dbReference type="EMBL" id="LN868938">
    <property type="protein sequence ID" value="CRY76206.1"/>
    <property type="molecule type" value="Genomic_DNA"/>
</dbReference>
<reference evidence="12" key="1">
    <citation type="submission" date="2015-03" db="EMBL/GenBank/DDBJ databases">
        <authorList>
            <consortium name="Pathogen Informatics"/>
        </authorList>
    </citation>
    <scope>NUCLEOTIDE SEQUENCE [LARGE SCALE GENOMIC DNA]</scope>
    <source>
        <strain evidence="12">NCTC11134</strain>
    </source>
</reference>
<dbReference type="AlphaFoldDB" id="A0A0H5P194"/>
<evidence type="ECO:0000256" key="8">
    <source>
        <dbReference type="ARBA" id="ARBA00023064"/>
    </source>
</evidence>
<organism evidence="11 12">
    <name type="scientific">Nocardia farcinica</name>
    <dbReference type="NCBI Taxonomy" id="37329"/>
    <lineage>
        <taxon>Bacteria</taxon>
        <taxon>Bacillati</taxon>
        <taxon>Actinomycetota</taxon>
        <taxon>Actinomycetes</taxon>
        <taxon>Mycobacteriales</taxon>
        <taxon>Nocardiaceae</taxon>
        <taxon>Nocardia</taxon>
    </lineage>
</organism>
<dbReference type="SUPFAM" id="SSF52540">
    <property type="entry name" value="P-loop containing nucleoside triphosphate hydrolases"/>
    <property type="match status" value="1"/>
</dbReference>
<evidence type="ECO:0000256" key="5">
    <source>
        <dbReference type="ARBA" id="ARBA00022741"/>
    </source>
</evidence>
<evidence type="ECO:0000313" key="12">
    <source>
        <dbReference type="Proteomes" id="UP000057820"/>
    </source>
</evidence>
<evidence type="ECO:0000313" key="11">
    <source>
        <dbReference type="EMBL" id="CRY76206.1"/>
    </source>
</evidence>
<name>A0A0H5P194_NOCFR</name>
<dbReference type="PANTHER" id="PTHR43442:SF3">
    <property type="entry name" value="GLUCONOKINASE-RELATED"/>
    <property type="match status" value="1"/>
</dbReference>
<dbReference type="EC" id="2.7.1.12" evidence="3 10"/>